<comment type="similarity">
    <text evidence="1 2">Belongs to the universal stress protein A family.</text>
</comment>
<keyword evidence="2" id="KW-0963">Cytoplasm</keyword>
<evidence type="ECO:0000313" key="5">
    <source>
        <dbReference type="Proteomes" id="UP001629214"/>
    </source>
</evidence>
<dbReference type="EMBL" id="JAQQFR010000010">
    <property type="protein sequence ID" value="MFL9879859.1"/>
    <property type="molecule type" value="Genomic_DNA"/>
</dbReference>
<dbReference type="PANTHER" id="PTHR46268:SF15">
    <property type="entry name" value="UNIVERSAL STRESS PROTEIN HP_0031"/>
    <property type="match status" value="1"/>
</dbReference>
<dbReference type="SUPFAM" id="SSF52402">
    <property type="entry name" value="Adenine nucleotide alpha hydrolases-like"/>
    <property type="match status" value="1"/>
</dbReference>
<feature type="domain" description="UspA" evidence="3">
    <location>
        <begin position="1"/>
        <end position="146"/>
    </location>
</feature>
<reference evidence="4 5" key="1">
    <citation type="journal article" date="2024" name="Chem. Sci.">
        <title>Discovery of megapolipeptins by genome mining of a Burkholderiales bacteria collection.</title>
        <authorList>
            <person name="Paulo B.S."/>
            <person name="Recchia M.J.J."/>
            <person name="Lee S."/>
            <person name="Fergusson C.H."/>
            <person name="Romanowski S.B."/>
            <person name="Hernandez A."/>
            <person name="Krull N."/>
            <person name="Liu D.Y."/>
            <person name="Cavanagh H."/>
            <person name="Bos A."/>
            <person name="Gray C.A."/>
            <person name="Murphy B.T."/>
            <person name="Linington R.G."/>
            <person name="Eustaquio A.S."/>
        </authorList>
    </citation>
    <scope>NUCLEOTIDE SEQUENCE [LARGE SCALE GENOMIC DNA]</scope>
    <source>
        <strain evidence="4 5">RL21-008-BIB-B</strain>
    </source>
</reference>
<evidence type="ECO:0000256" key="2">
    <source>
        <dbReference type="PIRNR" id="PIRNR006276"/>
    </source>
</evidence>
<comment type="subcellular location">
    <subcellularLocation>
        <location evidence="2">Cytoplasm</location>
    </subcellularLocation>
</comment>
<dbReference type="Gene3D" id="3.40.50.620">
    <property type="entry name" value="HUPs"/>
    <property type="match status" value="1"/>
</dbReference>
<gene>
    <name evidence="4" type="ORF">PQR63_15775</name>
</gene>
<dbReference type="InterPro" id="IPR006015">
    <property type="entry name" value="Universal_stress_UspA"/>
</dbReference>
<organism evidence="4 5">
    <name type="scientific">Herbaspirillum rhizosphaerae</name>
    <dbReference type="NCBI Taxonomy" id="346179"/>
    <lineage>
        <taxon>Bacteria</taxon>
        <taxon>Pseudomonadati</taxon>
        <taxon>Pseudomonadota</taxon>
        <taxon>Betaproteobacteria</taxon>
        <taxon>Burkholderiales</taxon>
        <taxon>Oxalobacteraceae</taxon>
        <taxon>Herbaspirillum</taxon>
    </lineage>
</organism>
<dbReference type="InterPro" id="IPR014729">
    <property type="entry name" value="Rossmann-like_a/b/a_fold"/>
</dbReference>
<dbReference type="Pfam" id="PF00582">
    <property type="entry name" value="Usp"/>
    <property type="match status" value="1"/>
</dbReference>
<keyword evidence="5" id="KW-1185">Reference proteome</keyword>
<accession>A0ABW8Z9Q2</accession>
<dbReference type="CDD" id="cd00293">
    <property type="entry name" value="USP-like"/>
    <property type="match status" value="1"/>
</dbReference>
<dbReference type="PIRSF" id="PIRSF006276">
    <property type="entry name" value="UspA"/>
    <property type="match status" value="1"/>
</dbReference>
<comment type="caution">
    <text evidence="4">The sequence shown here is derived from an EMBL/GenBank/DDBJ whole genome shotgun (WGS) entry which is preliminary data.</text>
</comment>
<dbReference type="Proteomes" id="UP001629214">
    <property type="component" value="Unassembled WGS sequence"/>
</dbReference>
<evidence type="ECO:0000313" key="4">
    <source>
        <dbReference type="EMBL" id="MFL9879859.1"/>
    </source>
</evidence>
<evidence type="ECO:0000259" key="3">
    <source>
        <dbReference type="Pfam" id="PF00582"/>
    </source>
</evidence>
<dbReference type="PANTHER" id="PTHR46268">
    <property type="entry name" value="STRESS RESPONSE PROTEIN NHAX"/>
    <property type="match status" value="1"/>
</dbReference>
<protein>
    <recommendedName>
        <fullName evidence="2">Universal stress protein</fullName>
    </recommendedName>
</protein>
<proteinExistence type="inferred from homology"/>
<name>A0ABW8Z9Q2_9BURK</name>
<dbReference type="PRINTS" id="PR01438">
    <property type="entry name" value="UNVRSLSTRESS"/>
</dbReference>
<evidence type="ECO:0000256" key="1">
    <source>
        <dbReference type="ARBA" id="ARBA00008791"/>
    </source>
</evidence>
<sequence length="152" mass="16121">MYAKILVPVDGSPTSNQALDEAIRLAKTLGSKIEVVHVVDNSYILYDTGYQPPAGLHTDFVSAGQDILDDARKRVEAAGLPGNTRLIESPIAPGDIPGTILHAAKESSAELVVIGSHGQKGFRKMVLGSVAEKVMHQCPLPVWIIRGTQAAA</sequence>
<dbReference type="InterPro" id="IPR006016">
    <property type="entry name" value="UspA"/>
</dbReference>
<dbReference type="RefSeq" id="WP_408168950.1">
    <property type="nucleotide sequence ID" value="NZ_JAQQFR010000010.1"/>
</dbReference>